<sequence>MRIIAGELRGRSITAPQGMGTRPTTDRVRESIMSMVYSARDGFEDAAVLDAFAGSGALGLEAISRGADRAVFCDSDAGALRTVQANVKACGLGAERARAVSGDALASVPRLARFGPFDLVFLDPPYACDPADIMGMVQRLDREGCLLPDALVVYEHGISDGRSALAAAEAAGFRARKNKKFGETAVDLLVRE</sequence>
<evidence type="ECO:0000313" key="3">
    <source>
        <dbReference type="EMBL" id="NBI34761.1"/>
    </source>
</evidence>
<dbReference type="PANTHER" id="PTHR43542:SF1">
    <property type="entry name" value="METHYLTRANSFERASE"/>
    <property type="match status" value="1"/>
</dbReference>
<dbReference type="PROSITE" id="PS00092">
    <property type="entry name" value="N6_MTASE"/>
    <property type="match status" value="1"/>
</dbReference>
<dbReference type="NCBIfam" id="TIGR00095">
    <property type="entry name" value="16S rRNA (guanine(966)-N(2))-methyltransferase RsmD"/>
    <property type="match status" value="1"/>
</dbReference>
<organism evidence="3">
    <name type="scientific">Muribaculaceae bacterium Z82</name>
    <dbReference type="NCBI Taxonomy" id="2304548"/>
    <lineage>
        <taxon>Bacteria</taxon>
        <taxon>Pseudomonadati</taxon>
        <taxon>Bacteroidota</taxon>
        <taxon>Bacteroidia</taxon>
        <taxon>Bacteroidales</taxon>
        <taxon>Muribaculaceae</taxon>
    </lineage>
</organism>
<dbReference type="SUPFAM" id="SSF53335">
    <property type="entry name" value="S-adenosyl-L-methionine-dependent methyltransferases"/>
    <property type="match status" value="1"/>
</dbReference>
<gene>
    <name evidence="3" type="primary">rsmD</name>
    <name evidence="3" type="ORF">D1639_06915</name>
</gene>
<dbReference type="AlphaFoldDB" id="A0A7C9JDU5"/>
<dbReference type="InterPro" id="IPR004398">
    <property type="entry name" value="RNA_MeTrfase_RsmD"/>
</dbReference>
<dbReference type="EC" id="2.1.1.171" evidence="3"/>
<proteinExistence type="predicted"/>
<protein>
    <submittedName>
        <fullName evidence="3">16S rRNA (Guanine(966)-N(2))-methyltransferase RsmD</fullName>
        <ecNumber evidence="3">2.1.1.171</ecNumber>
    </submittedName>
</protein>
<dbReference type="PANTHER" id="PTHR43542">
    <property type="entry name" value="METHYLTRANSFERASE"/>
    <property type="match status" value="1"/>
</dbReference>
<dbReference type="EMBL" id="QWKH01000045">
    <property type="protein sequence ID" value="NBI34761.1"/>
    <property type="molecule type" value="Genomic_DNA"/>
</dbReference>
<dbReference type="GO" id="GO:0003676">
    <property type="term" value="F:nucleic acid binding"/>
    <property type="evidence" value="ECO:0007669"/>
    <property type="project" value="InterPro"/>
</dbReference>
<reference evidence="3" key="1">
    <citation type="submission" date="2018-08" db="EMBL/GenBank/DDBJ databases">
        <title>Murine metabolic-syndrome-specific gut microbial biobank.</title>
        <authorList>
            <person name="Liu C."/>
        </authorList>
    </citation>
    <scope>NUCLEOTIDE SEQUENCE [LARGE SCALE GENOMIC DNA]</scope>
    <source>
        <strain evidence="3">Z82</strain>
    </source>
</reference>
<dbReference type="GO" id="GO:0052913">
    <property type="term" value="F:16S rRNA (guanine(966)-N(2))-methyltransferase activity"/>
    <property type="evidence" value="ECO:0007669"/>
    <property type="project" value="UniProtKB-EC"/>
</dbReference>
<evidence type="ECO:0000256" key="2">
    <source>
        <dbReference type="ARBA" id="ARBA00022679"/>
    </source>
</evidence>
<dbReference type="Pfam" id="PF03602">
    <property type="entry name" value="Cons_hypoth95"/>
    <property type="match status" value="1"/>
</dbReference>
<dbReference type="PIRSF" id="PIRSF004553">
    <property type="entry name" value="CHP00095"/>
    <property type="match status" value="1"/>
</dbReference>
<evidence type="ECO:0000256" key="1">
    <source>
        <dbReference type="ARBA" id="ARBA00022603"/>
    </source>
</evidence>
<name>A0A7C9JDU5_9BACT</name>
<keyword evidence="2 3" id="KW-0808">Transferase</keyword>
<dbReference type="Gene3D" id="3.40.50.150">
    <property type="entry name" value="Vaccinia Virus protein VP39"/>
    <property type="match status" value="1"/>
</dbReference>
<dbReference type="InterPro" id="IPR029063">
    <property type="entry name" value="SAM-dependent_MTases_sf"/>
</dbReference>
<dbReference type="InterPro" id="IPR002052">
    <property type="entry name" value="DNA_methylase_N6_adenine_CS"/>
</dbReference>
<dbReference type="CDD" id="cd02440">
    <property type="entry name" value="AdoMet_MTases"/>
    <property type="match status" value="1"/>
</dbReference>
<comment type="caution">
    <text evidence="3">The sequence shown here is derived from an EMBL/GenBank/DDBJ whole genome shotgun (WGS) entry which is preliminary data.</text>
</comment>
<keyword evidence="1 3" id="KW-0489">Methyltransferase</keyword>
<accession>A0A7C9JDU5</accession>